<dbReference type="AlphaFoldDB" id="A0AAE1V2G7"/>
<organism evidence="2 3">
    <name type="scientific">Anisodus tanguticus</name>
    <dbReference type="NCBI Taxonomy" id="243964"/>
    <lineage>
        <taxon>Eukaryota</taxon>
        <taxon>Viridiplantae</taxon>
        <taxon>Streptophyta</taxon>
        <taxon>Embryophyta</taxon>
        <taxon>Tracheophyta</taxon>
        <taxon>Spermatophyta</taxon>
        <taxon>Magnoliopsida</taxon>
        <taxon>eudicotyledons</taxon>
        <taxon>Gunneridae</taxon>
        <taxon>Pentapetalae</taxon>
        <taxon>asterids</taxon>
        <taxon>lamiids</taxon>
        <taxon>Solanales</taxon>
        <taxon>Solanaceae</taxon>
        <taxon>Solanoideae</taxon>
        <taxon>Hyoscyameae</taxon>
        <taxon>Anisodus</taxon>
    </lineage>
</organism>
<protein>
    <submittedName>
        <fullName evidence="2">Uncharacterized protein</fullName>
    </submittedName>
</protein>
<dbReference type="Proteomes" id="UP001291623">
    <property type="component" value="Unassembled WGS sequence"/>
</dbReference>
<comment type="caution">
    <text evidence="2">The sequence shown here is derived from an EMBL/GenBank/DDBJ whole genome shotgun (WGS) entry which is preliminary data.</text>
</comment>
<evidence type="ECO:0000313" key="2">
    <source>
        <dbReference type="EMBL" id="KAK4345580.1"/>
    </source>
</evidence>
<evidence type="ECO:0000313" key="3">
    <source>
        <dbReference type="Proteomes" id="UP001291623"/>
    </source>
</evidence>
<proteinExistence type="predicted"/>
<evidence type="ECO:0000256" key="1">
    <source>
        <dbReference type="SAM" id="MobiDB-lite"/>
    </source>
</evidence>
<reference evidence="2" key="1">
    <citation type="submission" date="2023-12" db="EMBL/GenBank/DDBJ databases">
        <title>Genome assembly of Anisodus tanguticus.</title>
        <authorList>
            <person name="Wang Y.-J."/>
        </authorList>
    </citation>
    <scope>NUCLEOTIDE SEQUENCE</scope>
    <source>
        <strain evidence="2">KB-2021</strain>
        <tissue evidence="2">Leaf</tissue>
    </source>
</reference>
<dbReference type="EMBL" id="JAVYJV010000019">
    <property type="protein sequence ID" value="KAK4345580.1"/>
    <property type="molecule type" value="Genomic_DNA"/>
</dbReference>
<keyword evidence="3" id="KW-1185">Reference proteome</keyword>
<feature type="compositionally biased region" description="Basic and acidic residues" evidence="1">
    <location>
        <begin position="67"/>
        <end position="82"/>
    </location>
</feature>
<accession>A0AAE1V2G7</accession>
<gene>
    <name evidence="2" type="ORF">RND71_035756</name>
</gene>
<feature type="region of interest" description="Disordered" evidence="1">
    <location>
        <begin position="39"/>
        <end position="82"/>
    </location>
</feature>
<sequence length="113" mass="12562">MAVVRKCPRLRLCTCNKQTHLLRADTAITFANPPAASPLPSFRKLGNHHKLVKSSTDAAPAPGLSQHQEDEKKAKVVGSSDEHDRISQAQYIQIEKKHHDSIDKSIWELFLGA</sequence>
<name>A0AAE1V2G7_9SOLA</name>